<dbReference type="RefSeq" id="WP_218327585.1">
    <property type="nucleotide sequence ID" value="NZ_JAHUZB010000011.1"/>
</dbReference>
<evidence type="ECO:0000313" key="2">
    <source>
        <dbReference type="EMBL" id="MBV7392371.1"/>
    </source>
</evidence>
<accession>A0ABS6THD3</accession>
<comment type="caution">
    <text evidence="2">The sequence shown here is derived from an EMBL/GenBank/DDBJ whole genome shotgun (WGS) entry which is preliminary data.</text>
</comment>
<dbReference type="Proteomes" id="UP000774130">
    <property type="component" value="Unassembled WGS sequence"/>
</dbReference>
<evidence type="ECO:0008006" key="4">
    <source>
        <dbReference type="Google" id="ProtNLM"/>
    </source>
</evidence>
<sequence length="251" mass="29473">MPIYRTIAHFRISNELKTLIEKRLDSLIDYLRERQLINDSIFIDGTKLLADANKYNFVWKKSTIKYDKMNRNQIIGLMTEFKEAYGMGHIPEGTTLTLDMLDEVLTRLELRLEELDQEVNETKKISPNPDKQQRRTLKSKQHKLKEKREKMVNHQLRLSICGVRNSYLKTDTDAIFMRVKEDPMRKGQLKPAYNLQLATSNQFILNYDVYQNPTDTKTLRPFLEKMNMTNQLIKTIADSGTIIKTIEEKLG</sequence>
<name>A0ABS6THD3_9ENTE</name>
<dbReference type="EMBL" id="JAHUZB010000011">
    <property type="protein sequence ID" value="MBV7392371.1"/>
    <property type="molecule type" value="Genomic_DNA"/>
</dbReference>
<feature type="compositionally biased region" description="Basic residues" evidence="1">
    <location>
        <begin position="134"/>
        <end position="145"/>
    </location>
</feature>
<gene>
    <name evidence="2" type="ORF">KUA55_17040</name>
</gene>
<feature type="region of interest" description="Disordered" evidence="1">
    <location>
        <begin position="119"/>
        <end position="146"/>
    </location>
</feature>
<reference evidence="2 3" key="1">
    <citation type="submission" date="2021-06" db="EMBL/GenBank/DDBJ databases">
        <title>Enterococcus alishanensis sp. nov., a novel lactic acid bacterium isolated from fresh coffee beans.</title>
        <authorList>
            <person name="Chen Y.-S."/>
        </authorList>
    </citation>
    <scope>NUCLEOTIDE SEQUENCE [LARGE SCALE GENOMIC DNA]</scope>
    <source>
        <strain evidence="2 3">ALS3</strain>
    </source>
</reference>
<protein>
    <recommendedName>
        <fullName evidence="4">Transposase</fullName>
    </recommendedName>
</protein>
<evidence type="ECO:0000256" key="1">
    <source>
        <dbReference type="SAM" id="MobiDB-lite"/>
    </source>
</evidence>
<keyword evidence="3" id="KW-1185">Reference proteome</keyword>
<dbReference type="PANTHER" id="PTHR33408:SF2">
    <property type="entry name" value="TRANSPOSASE DDE DOMAIN-CONTAINING PROTEIN"/>
    <property type="match status" value="1"/>
</dbReference>
<organism evidence="2 3">
    <name type="scientific">Enterococcus alishanensis</name>
    <dbReference type="NCBI Taxonomy" id="1303817"/>
    <lineage>
        <taxon>Bacteria</taxon>
        <taxon>Bacillati</taxon>
        <taxon>Bacillota</taxon>
        <taxon>Bacilli</taxon>
        <taxon>Lactobacillales</taxon>
        <taxon>Enterococcaceae</taxon>
        <taxon>Enterococcus</taxon>
    </lineage>
</organism>
<dbReference type="PANTHER" id="PTHR33408">
    <property type="entry name" value="TRANSPOSASE"/>
    <property type="match status" value="1"/>
</dbReference>
<proteinExistence type="predicted"/>
<evidence type="ECO:0000313" key="3">
    <source>
        <dbReference type="Proteomes" id="UP000774130"/>
    </source>
</evidence>